<keyword evidence="1" id="KW-0732">Signal</keyword>
<feature type="chain" id="PRO_5037036141" description="Periplasmic heavy metal sensor" evidence="1">
    <location>
        <begin position="22"/>
        <end position="138"/>
    </location>
</feature>
<dbReference type="AlphaFoldDB" id="A0A937FWV1"/>
<dbReference type="EMBL" id="JAEUGD010000043">
    <property type="protein sequence ID" value="MBL6447534.1"/>
    <property type="molecule type" value="Genomic_DNA"/>
</dbReference>
<reference evidence="2" key="1">
    <citation type="submission" date="2021-01" db="EMBL/GenBank/DDBJ databases">
        <title>Fulvivirga kasyanovii gen. nov., sp nov., a novel member of the phylum Bacteroidetes isolated from seawater in a mussel farm.</title>
        <authorList>
            <person name="Zhao L.-H."/>
            <person name="Wang Z.-J."/>
        </authorList>
    </citation>
    <scope>NUCLEOTIDE SEQUENCE</scope>
    <source>
        <strain evidence="2">29W222</strain>
    </source>
</reference>
<evidence type="ECO:0000256" key="1">
    <source>
        <dbReference type="SAM" id="SignalP"/>
    </source>
</evidence>
<protein>
    <recommendedName>
        <fullName evidence="4">Periplasmic heavy metal sensor</fullName>
    </recommendedName>
</protein>
<dbReference type="RefSeq" id="WP_202857066.1">
    <property type="nucleotide sequence ID" value="NZ_JAEUGD010000043.1"/>
</dbReference>
<feature type="signal peptide" evidence="1">
    <location>
        <begin position="1"/>
        <end position="21"/>
    </location>
</feature>
<dbReference type="Proteomes" id="UP000614216">
    <property type="component" value="Unassembled WGS sequence"/>
</dbReference>
<evidence type="ECO:0008006" key="4">
    <source>
        <dbReference type="Google" id="ProtNLM"/>
    </source>
</evidence>
<evidence type="ECO:0000313" key="2">
    <source>
        <dbReference type="EMBL" id="MBL6447534.1"/>
    </source>
</evidence>
<name>A0A937FWV1_9BACT</name>
<organism evidence="2 3">
    <name type="scientific">Fulvivirga marina</name>
    <dbReference type="NCBI Taxonomy" id="2494733"/>
    <lineage>
        <taxon>Bacteria</taxon>
        <taxon>Pseudomonadati</taxon>
        <taxon>Bacteroidota</taxon>
        <taxon>Cytophagia</taxon>
        <taxon>Cytophagales</taxon>
        <taxon>Fulvivirgaceae</taxon>
        <taxon>Fulvivirga</taxon>
    </lineage>
</organism>
<gene>
    <name evidence="2" type="ORF">JMN32_14545</name>
</gene>
<sequence>MRNSRLLFTVMLMLGVTMAFGQAMGKKDLDPEKMSQKEMEKVSEILPDLSDDQKAKLKQASIEHFEQVKAFHEENTEVRELRREKMQGFHEAKLATYKETLSPEQYVKLLEWMVTHPRHEGLGGHRGGHHHGGKKGNK</sequence>
<keyword evidence="3" id="KW-1185">Reference proteome</keyword>
<comment type="caution">
    <text evidence="2">The sequence shown here is derived from an EMBL/GenBank/DDBJ whole genome shotgun (WGS) entry which is preliminary data.</text>
</comment>
<evidence type="ECO:0000313" key="3">
    <source>
        <dbReference type="Proteomes" id="UP000614216"/>
    </source>
</evidence>
<accession>A0A937FWV1</accession>
<proteinExistence type="predicted"/>